<keyword evidence="4" id="KW-1185">Reference proteome</keyword>
<organism evidence="3 4">
    <name type="scientific">Brachyspira suanatina</name>
    <dbReference type="NCBI Taxonomy" id="381802"/>
    <lineage>
        <taxon>Bacteria</taxon>
        <taxon>Pseudomonadati</taxon>
        <taxon>Spirochaetota</taxon>
        <taxon>Spirochaetia</taxon>
        <taxon>Brachyspirales</taxon>
        <taxon>Brachyspiraceae</taxon>
        <taxon>Brachyspira</taxon>
    </lineage>
</organism>
<dbReference type="InterPro" id="IPR035940">
    <property type="entry name" value="CAP_sf"/>
</dbReference>
<dbReference type="EMBL" id="CVLB01000001">
    <property type="protein sequence ID" value="CRF33407.1"/>
    <property type="molecule type" value="Genomic_DNA"/>
</dbReference>
<evidence type="ECO:0000313" key="4">
    <source>
        <dbReference type="Proteomes" id="UP000043763"/>
    </source>
</evidence>
<reference evidence="4" key="1">
    <citation type="submission" date="2015-04" db="EMBL/GenBank/DDBJ databases">
        <authorList>
            <person name="Mushtaq Mamoona"/>
        </authorList>
    </citation>
    <scope>NUCLEOTIDE SEQUENCE [LARGE SCALE GENOMIC DNA]</scope>
    <source>
        <strain evidence="4">AN4859/03</strain>
    </source>
</reference>
<feature type="signal peptide" evidence="1">
    <location>
        <begin position="1"/>
        <end position="20"/>
    </location>
</feature>
<evidence type="ECO:0000256" key="1">
    <source>
        <dbReference type="SAM" id="SignalP"/>
    </source>
</evidence>
<dbReference type="Proteomes" id="UP000043763">
    <property type="component" value="Unassembled WGS sequence"/>
</dbReference>
<dbReference type="GO" id="GO:0008233">
    <property type="term" value="F:peptidase activity"/>
    <property type="evidence" value="ECO:0007669"/>
    <property type="project" value="UniProtKB-KW"/>
</dbReference>
<dbReference type="RefSeq" id="WP_048594604.1">
    <property type="nucleotide sequence ID" value="NZ_CVLB01000001.1"/>
</dbReference>
<dbReference type="Pfam" id="PF00188">
    <property type="entry name" value="CAP"/>
    <property type="match status" value="1"/>
</dbReference>
<gene>
    <name evidence="3" type="ORF">BRSU_1423</name>
</gene>
<dbReference type="CDD" id="cd05379">
    <property type="entry name" value="CAP_bacterial"/>
    <property type="match status" value="1"/>
</dbReference>
<sequence length="148" mass="16642">MKKIILITFSILFLALPLFSQDPEQSAKLLDLINEERQKAGLEAYQTNEDLQNAAAIRAEEISKVFESKRPDGSEMHTIFSENGIRVAYYGESIRTGYETASGIFKAMIKDPSDSSSILDMDYTHIGIGIYKNAKNTYWAILYCSLAE</sequence>
<proteinExistence type="predicted"/>
<dbReference type="AlphaFoldDB" id="A0A0G4K6W2"/>
<dbReference type="GO" id="GO:0006508">
    <property type="term" value="P:proteolysis"/>
    <property type="evidence" value="ECO:0007669"/>
    <property type="project" value="UniProtKB-KW"/>
</dbReference>
<dbReference type="Gene3D" id="3.40.33.10">
    <property type="entry name" value="CAP"/>
    <property type="match status" value="1"/>
</dbReference>
<dbReference type="InterPro" id="IPR014044">
    <property type="entry name" value="CAP_dom"/>
</dbReference>
<keyword evidence="3" id="KW-0645">Protease</keyword>
<keyword evidence="1" id="KW-0732">Signal</keyword>
<keyword evidence="3" id="KW-0378">Hydrolase</keyword>
<evidence type="ECO:0000313" key="3">
    <source>
        <dbReference type="EMBL" id="CRF33407.1"/>
    </source>
</evidence>
<accession>A0A0G4K6W2</accession>
<feature type="chain" id="PRO_5005194554" evidence="1">
    <location>
        <begin position="21"/>
        <end position="148"/>
    </location>
</feature>
<evidence type="ECO:0000259" key="2">
    <source>
        <dbReference type="Pfam" id="PF00188"/>
    </source>
</evidence>
<dbReference type="SUPFAM" id="SSF55797">
    <property type="entry name" value="PR-1-like"/>
    <property type="match status" value="1"/>
</dbReference>
<feature type="domain" description="SCP" evidence="2">
    <location>
        <begin position="30"/>
        <end position="143"/>
    </location>
</feature>
<dbReference type="PANTHER" id="PTHR31157:SF1">
    <property type="entry name" value="SCP DOMAIN-CONTAINING PROTEIN"/>
    <property type="match status" value="1"/>
</dbReference>
<dbReference type="PANTHER" id="PTHR31157">
    <property type="entry name" value="SCP DOMAIN-CONTAINING PROTEIN"/>
    <property type="match status" value="1"/>
</dbReference>
<name>A0A0G4K6W2_9SPIR</name>
<dbReference type="OrthoDB" id="9783944at2"/>
<protein>
    <submittedName>
        <fullName evidence="3">Serine protease</fullName>
    </submittedName>
</protein>